<dbReference type="OrthoDB" id="6436917at2759"/>
<name>A0A4Y2GUG0_ARAVE</name>
<dbReference type="PANTHER" id="PTHR47326:SF1">
    <property type="entry name" value="HTH PSQ-TYPE DOMAIN-CONTAINING PROTEIN"/>
    <property type="match status" value="1"/>
</dbReference>
<dbReference type="Proteomes" id="UP000499080">
    <property type="component" value="Unassembled WGS sequence"/>
</dbReference>
<dbReference type="GO" id="GO:0003676">
    <property type="term" value="F:nucleic acid binding"/>
    <property type="evidence" value="ECO:0007669"/>
    <property type="project" value="InterPro"/>
</dbReference>
<evidence type="ECO:0000313" key="2">
    <source>
        <dbReference type="Proteomes" id="UP000499080"/>
    </source>
</evidence>
<reference evidence="1 2" key="1">
    <citation type="journal article" date="2019" name="Sci. Rep.">
        <title>Orb-weaving spider Araneus ventricosus genome elucidates the spidroin gene catalogue.</title>
        <authorList>
            <person name="Kono N."/>
            <person name="Nakamura H."/>
            <person name="Ohtoshi R."/>
            <person name="Moran D.A.P."/>
            <person name="Shinohara A."/>
            <person name="Yoshida Y."/>
            <person name="Fujiwara M."/>
            <person name="Mori M."/>
            <person name="Tomita M."/>
            <person name="Arakawa K."/>
        </authorList>
    </citation>
    <scope>NUCLEOTIDE SEQUENCE [LARGE SCALE GENOMIC DNA]</scope>
</reference>
<dbReference type="EMBL" id="BGPR01001549">
    <property type="protein sequence ID" value="GBM56489.1"/>
    <property type="molecule type" value="Genomic_DNA"/>
</dbReference>
<dbReference type="InterPro" id="IPR036397">
    <property type="entry name" value="RNaseH_sf"/>
</dbReference>
<accession>A0A4Y2GUG0</accession>
<proteinExistence type="predicted"/>
<dbReference type="Gene3D" id="3.30.420.10">
    <property type="entry name" value="Ribonuclease H-like superfamily/Ribonuclease H"/>
    <property type="match status" value="1"/>
</dbReference>
<comment type="caution">
    <text evidence="1">The sequence shown here is derived from an EMBL/GenBank/DDBJ whole genome shotgun (WGS) entry which is preliminary data.</text>
</comment>
<organism evidence="1 2">
    <name type="scientific">Araneus ventricosus</name>
    <name type="common">Orbweaver spider</name>
    <name type="synonym">Epeira ventricosa</name>
    <dbReference type="NCBI Taxonomy" id="182803"/>
    <lineage>
        <taxon>Eukaryota</taxon>
        <taxon>Metazoa</taxon>
        <taxon>Ecdysozoa</taxon>
        <taxon>Arthropoda</taxon>
        <taxon>Chelicerata</taxon>
        <taxon>Arachnida</taxon>
        <taxon>Araneae</taxon>
        <taxon>Araneomorphae</taxon>
        <taxon>Entelegynae</taxon>
        <taxon>Araneoidea</taxon>
        <taxon>Araneidae</taxon>
        <taxon>Araneus</taxon>
    </lineage>
</organism>
<dbReference type="AlphaFoldDB" id="A0A4Y2GUG0"/>
<keyword evidence="2" id="KW-1185">Reference proteome</keyword>
<evidence type="ECO:0008006" key="3">
    <source>
        <dbReference type="Google" id="ProtNLM"/>
    </source>
</evidence>
<sequence>MGAIDEVRYCQRLCDWSYLLPKRLNGQCYLILLEQVLPELLQDVPIAIRKRMWFQNDGAPAHFSNDVSNFLNSTFGPQWIGRGGPVP</sequence>
<gene>
    <name evidence="1" type="ORF">AVEN_110508_1</name>
</gene>
<dbReference type="PANTHER" id="PTHR47326">
    <property type="entry name" value="TRANSPOSABLE ELEMENT TC3 TRANSPOSASE-LIKE PROTEIN"/>
    <property type="match status" value="1"/>
</dbReference>
<protein>
    <recommendedName>
        <fullName evidence="3">Tc1-like transposase DDE domain-containing protein</fullName>
    </recommendedName>
</protein>
<evidence type="ECO:0000313" key="1">
    <source>
        <dbReference type="EMBL" id="GBM56489.1"/>
    </source>
</evidence>